<dbReference type="Gene3D" id="3.40.630.30">
    <property type="match status" value="1"/>
</dbReference>
<dbReference type="SUPFAM" id="SSF55729">
    <property type="entry name" value="Acyl-CoA N-acyltransferases (Nat)"/>
    <property type="match status" value="1"/>
</dbReference>
<dbReference type="InterPro" id="IPR016181">
    <property type="entry name" value="Acyl_CoA_acyltransferase"/>
</dbReference>
<dbReference type="InterPro" id="IPR000182">
    <property type="entry name" value="GNAT_dom"/>
</dbReference>
<dbReference type="RefSeq" id="WP_081175231.1">
    <property type="nucleotide sequence ID" value="NZ_MSPX01000005.1"/>
</dbReference>
<organism evidence="2 3">
    <name type="scientific">Xaviernesmea rhizosphaerae</name>
    <dbReference type="NCBI Taxonomy" id="1672749"/>
    <lineage>
        <taxon>Bacteria</taxon>
        <taxon>Pseudomonadati</taxon>
        <taxon>Pseudomonadota</taxon>
        <taxon>Alphaproteobacteria</taxon>
        <taxon>Hyphomicrobiales</taxon>
        <taxon>Rhizobiaceae</taxon>
        <taxon>Rhizobium/Agrobacterium group</taxon>
        <taxon>Xaviernesmea</taxon>
    </lineage>
</organism>
<dbReference type="PROSITE" id="PS51186">
    <property type="entry name" value="GNAT"/>
    <property type="match status" value="1"/>
</dbReference>
<dbReference type="Proteomes" id="UP000192652">
    <property type="component" value="Unassembled WGS sequence"/>
</dbReference>
<dbReference type="PANTHER" id="PTHR43328">
    <property type="entry name" value="ACETYLTRANSFERASE-RELATED"/>
    <property type="match status" value="1"/>
</dbReference>
<gene>
    <name evidence="2" type="ORF">BTR14_07625</name>
</gene>
<evidence type="ECO:0000313" key="3">
    <source>
        <dbReference type="Proteomes" id="UP000192652"/>
    </source>
</evidence>
<sequence length="191" mass="20644">MSAAPVLSLPVVRDPGPAPVVAAGPVHLRPFRLVDADAVASSLSDQAAARMLLGVPAPYLRQDALDWLMLATSGLLPGWRLAVTMADDVTIGAVNILPKGGHWTLDYWLSRFYWRRGLARQAVSAALDRFFQRMPEAEILTLTPADDAAALRLQAGLGFTVTGCREAFVEARGRMVLMIEARVDAAALRRV</sequence>
<reference evidence="2 3" key="1">
    <citation type="journal article" date="2017" name="Antonie Van Leeuwenhoek">
        <title>Rhizobium rhizosphaerae sp. nov., a novel species isolated from rice rhizosphere.</title>
        <authorList>
            <person name="Zhao J.J."/>
            <person name="Zhang J."/>
            <person name="Zhang R.J."/>
            <person name="Zhang C.W."/>
            <person name="Yin H.Q."/>
            <person name="Zhang X.X."/>
        </authorList>
    </citation>
    <scope>NUCLEOTIDE SEQUENCE [LARGE SCALE GENOMIC DNA]</scope>
    <source>
        <strain evidence="2 3">RD15</strain>
    </source>
</reference>
<protein>
    <recommendedName>
        <fullName evidence="1">N-acetyltransferase domain-containing protein</fullName>
    </recommendedName>
</protein>
<keyword evidence="3" id="KW-1185">Reference proteome</keyword>
<proteinExistence type="predicted"/>
<name>A0ABX3PEE6_9HYPH</name>
<dbReference type="EMBL" id="MSPX01000005">
    <property type="protein sequence ID" value="OQP86817.1"/>
    <property type="molecule type" value="Genomic_DNA"/>
</dbReference>
<comment type="caution">
    <text evidence="2">The sequence shown here is derived from an EMBL/GenBank/DDBJ whole genome shotgun (WGS) entry which is preliminary data.</text>
</comment>
<evidence type="ECO:0000313" key="2">
    <source>
        <dbReference type="EMBL" id="OQP86817.1"/>
    </source>
</evidence>
<evidence type="ECO:0000259" key="1">
    <source>
        <dbReference type="PROSITE" id="PS51186"/>
    </source>
</evidence>
<accession>A0ABX3PEE6</accession>
<dbReference type="Pfam" id="PF13302">
    <property type="entry name" value="Acetyltransf_3"/>
    <property type="match status" value="1"/>
</dbReference>
<dbReference type="PANTHER" id="PTHR43328:SF1">
    <property type="entry name" value="N-ACETYLTRANSFERASE DOMAIN-CONTAINING PROTEIN"/>
    <property type="match status" value="1"/>
</dbReference>
<feature type="domain" description="N-acetyltransferase" evidence="1">
    <location>
        <begin position="26"/>
        <end position="180"/>
    </location>
</feature>